<name>A0ABW5NIU6_9SPHI</name>
<dbReference type="Proteomes" id="UP001597393">
    <property type="component" value="Unassembled WGS sequence"/>
</dbReference>
<proteinExistence type="predicted"/>
<dbReference type="EMBL" id="JBHUMA010000006">
    <property type="protein sequence ID" value="MFD2599034.1"/>
    <property type="molecule type" value="Genomic_DNA"/>
</dbReference>
<keyword evidence="2" id="KW-1185">Reference proteome</keyword>
<organism evidence="1 2">
    <name type="scientific">Sphingobacterium corticis</name>
    <dbReference type="NCBI Taxonomy" id="1812823"/>
    <lineage>
        <taxon>Bacteria</taxon>
        <taxon>Pseudomonadati</taxon>
        <taxon>Bacteroidota</taxon>
        <taxon>Sphingobacteriia</taxon>
        <taxon>Sphingobacteriales</taxon>
        <taxon>Sphingobacteriaceae</taxon>
        <taxon>Sphingobacterium</taxon>
    </lineage>
</organism>
<protein>
    <recommendedName>
        <fullName evidence="3">Nucleotidyltransferase</fullName>
    </recommendedName>
</protein>
<gene>
    <name evidence="1" type="ORF">ACFSQ3_08720</name>
</gene>
<reference evidence="2" key="1">
    <citation type="journal article" date="2019" name="Int. J. Syst. Evol. Microbiol.">
        <title>The Global Catalogue of Microorganisms (GCM) 10K type strain sequencing project: providing services to taxonomists for standard genome sequencing and annotation.</title>
        <authorList>
            <consortium name="The Broad Institute Genomics Platform"/>
            <consortium name="The Broad Institute Genome Sequencing Center for Infectious Disease"/>
            <person name="Wu L."/>
            <person name="Ma J."/>
        </authorList>
    </citation>
    <scope>NUCLEOTIDE SEQUENCE [LARGE SCALE GENOMIC DNA]</scope>
    <source>
        <strain evidence="2">KCTC 42248</strain>
    </source>
</reference>
<evidence type="ECO:0000313" key="2">
    <source>
        <dbReference type="Proteomes" id="UP001597393"/>
    </source>
</evidence>
<sequence length="275" mass="31830">MRNGELKELFDTIEEGFAYLNIDFYLIGALARQVWYDKEDIVYRRTKDVDYGVLISTQQEYEEIKRYLITRAKFTESQDNAFLMISPDGIQVDLLPFGDIENTGSVLRDSHGMTSIKVDGMMEVFRLGTREVTFETGHTFKVATLSGITILKFIAYDDRPEQRQKDITDIANIIKHFFQLHEELIYEEHNDLFDESINTRFESIGPIVLGREMQRICNENEGLKTRIASIFAKHIEQKEQSSLLKLLVAAQREAELSIEDASEILKNIRRGFLAQ</sequence>
<evidence type="ECO:0000313" key="1">
    <source>
        <dbReference type="EMBL" id="MFD2599034.1"/>
    </source>
</evidence>
<accession>A0ABW5NIU6</accession>
<dbReference type="RefSeq" id="WP_380869163.1">
    <property type="nucleotide sequence ID" value="NZ_JBHUMA010000006.1"/>
</dbReference>
<evidence type="ECO:0008006" key="3">
    <source>
        <dbReference type="Google" id="ProtNLM"/>
    </source>
</evidence>
<comment type="caution">
    <text evidence="1">The sequence shown here is derived from an EMBL/GenBank/DDBJ whole genome shotgun (WGS) entry which is preliminary data.</text>
</comment>